<dbReference type="GO" id="GO:0000209">
    <property type="term" value="P:protein polyubiquitination"/>
    <property type="evidence" value="ECO:0007669"/>
    <property type="project" value="InterPro"/>
</dbReference>
<organism evidence="10 11">
    <name type="scientific">Apatococcus fuscideae</name>
    <dbReference type="NCBI Taxonomy" id="2026836"/>
    <lineage>
        <taxon>Eukaryota</taxon>
        <taxon>Viridiplantae</taxon>
        <taxon>Chlorophyta</taxon>
        <taxon>core chlorophytes</taxon>
        <taxon>Trebouxiophyceae</taxon>
        <taxon>Chlorellales</taxon>
        <taxon>Chlorellaceae</taxon>
        <taxon>Apatococcus</taxon>
    </lineage>
</organism>
<comment type="caution">
    <text evidence="10">The sequence shown here is derived from an EMBL/GenBank/DDBJ whole genome shotgun (WGS) entry which is preliminary data.</text>
</comment>
<feature type="compositionally biased region" description="Low complexity" evidence="7">
    <location>
        <begin position="159"/>
        <end position="184"/>
    </location>
</feature>
<dbReference type="InterPro" id="IPR001841">
    <property type="entry name" value="Znf_RING"/>
</dbReference>
<feature type="compositionally biased region" description="Polar residues" evidence="7">
    <location>
        <begin position="185"/>
        <end position="203"/>
    </location>
</feature>
<dbReference type="Pfam" id="PF00097">
    <property type="entry name" value="zf-C3HC4"/>
    <property type="match status" value="1"/>
</dbReference>
<feature type="zinc finger region" description="C3H1-type" evidence="6">
    <location>
        <begin position="29"/>
        <end position="56"/>
    </location>
</feature>
<evidence type="ECO:0000256" key="2">
    <source>
        <dbReference type="ARBA" id="ARBA00022723"/>
    </source>
</evidence>
<dbReference type="Pfam" id="PF18044">
    <property type="entry name" value="zf-CCCH_4"/>
    <property type="match status" value="1"/>
</dbReference>
<dbReference type="Gene3D" id="4.10.1000.10">
    <property type="entry name" value="Zinc finger, CCCH-type"/>
    <property type="match status" value="1"/>
</dbReference>
<dbReference type="PROSITE" id="PS50103">
    <property type="entry name" value="ZF_C3H1"/>
    <property type="match status" value="3"/>
</dbReference>
<evidence type="ECO:0000256" key="1">
    <source>
        <dbReference type="ARBA" id="ARBA00022679"/>
    </source>
</evidence>
<dbReference type="EMBL" id="JALJOV010000777">
    <property type="protein sequence ID" value="KAK9861331.1"/>
    <property type="molecule type" value="Genomic_DNA"/>
</dbReference>
<dbReference type="AlphaFoldDB" id="A0AAW1SXX1"/>
<feature type="compositionally biased region" description="Polar residues" evidence="7">
    <location>
        <begin position="77"/>
        <end position="89"/>
    </location>
</feature>
<dbReference type="InterPro" id="IPR036855">
    <property type="entry name" value="Znf_CCCH_sf"/>
</dbReference>
<sequence>MTAKTLCRYHMNGCCRYGHDCKFSHDMKDMPSTVCTYYLAGNCAYGVRCRYDHVRPKAAEQTRPGPGADDRHAPAAASSQPVQGAQSSRGRADAAWDGPPHGAASTARSPTSSSSHRLPSNGPASSTRSSEPLHLRRLSPHAAHFESSHHPQPPTGQYAPPVQQSHSHSQRQQQQQPAAETQQQWASRSSAGPALNHQSYQPPNSRPYAHNDRRPHDTRDLPSRQMHQHPEHQASPKSPPPDHSNFEEQFVEDWNSSDGYYGDNTHPYGEYYATAACPKGEACKLVHGLACPICHNHSLHPYNEEAQASHLQECHSRHERLAARARSAVKECGICLERVLEKEVPRERRFGLLSGCFHAFCLPCIRGWRSHLDSGADVDGALRTCPVCRTTSYYVIPSPVWPADQADKERIVGEYKSKLSSIDCRHWNFGENACPFGTSCFYRHVYPDGRPQETRLRKYGNSEGEVKIVRPVNLSQFMDLPQAQRAMHAHLT</sequence>
<dbReference type="InterPro" id="IPR013083">
    <property type="entry name" value="Znf_RING/FYVE/PHD"/>
</dbReference>
<keyword evidence="2 6" id="KW-0479">Metal-binding</keyword>
<dbReference type="InterPro" id="IPR000571">
    <property type="entry name" value="Znf_CCCH"/>
</dbReference>
<evidence type="ECO:0000256" key="3">
    <source>
        <dbReference type="ARBA" id="ARBA00022737"/>
    </source>
</evidence>
<dbReference type="PANTHER" id="PTHR11224:SF10">
    <property type="entry name" value="IP09428P-RELATED"/>
    <property type="match status" value="1"/>
</dbReference>
<evidence type="ECO:0000259" key="8">
    <source>
        <dbReference type="PROSITE" id="PS50089"/>
    </source>
</evidence>
<keyword evidence="5 6" id="KW-0862">Zinc</keyword>
<dbReference type="Pfam" id="PF14608">
    <property type="entry name" value="zf-CCCH_2"/>
    <property type="match status" value="1"/>
</dbReference>
<dbReference type="Proteomes" id="UP001485043">
    <property type="component" value="Unassembled WGS sequence"/>
</dbReference>
<evidence type="ECO:0000313" key="11">
    <source>
        <dbReference type="Proteomes" id="UP001485043"/>
    </source>
</evidence>
<reference evidence="10 11" key="1">
    <citation type="journal article" date="2024" name="Nat. Commun.">
        <title>Phylogenomics reveals the evolutionary origins of lichenization in chlorophyte algae.</title>
        <authorList>
            <person name="Puginier C."/>
            <person name="Libourel C."/>
            <person name="Otte J."/>
            <person name="Skaloud P."/>
            <person name="Haon M."/>
            <person name="Grisel S."/>
            <person name="Petersen M."/>
            <person name="Berrin J.G."/>
            <person name="Delaux P.M."/>
            <person name="Dal Grande F."/>
            <person name="Keller J."/>
        </authorList>
    </citation>
    <scope>NUCLEOTIDE SEQUENCE [LARGE SCALE GENOMIC DNA]</scope>
    <source>
        <strain evidence="10 11">SAG 2523</strain>
    </source>
</reference>
<dbReference type="InterPro" id="IPR045072">
    <property type="entry name" value="MKRN-like"/>
</dbReference>
<accession>A0AAW1SXX1</accession>
<dbReference type="GO" id="GO:0061630">
    <property type="term" value="F:ubiquitin protein ligase activity"/>
    <property type="evidence" value="ECO:0007669"/>
    <property type="project" value="UniProtKB-EC"/>
</dbReference>
<feature type="zinc finger region" description="C3H1-type" evidence="6">
    <location>
        <begin position="1"/>
        <end position="28"/>
    </location>
</feature>
<dbReference type="PROSITE" id="PS00518">
    <property type="entry name" value="ZF_RING_1"/>
    <property type="match status" value="1"/>
</dbReference>
<dbReference type="CDD" id="cd16521">
    <property type="entry name" value="RING-HC_MKRN"/>
    <property type="match status" value="1"/>
</dbReference>
<feature type="domain" description="C3H1-type" evidence="9">
    <location>
        <begin position="1"/>
        <end position="28"/>
    </location>
</feature>
<dbReference type="GO" id="GO:0008270">
    <property type="term" value="F:zinc ion binding"/>
    <property type="evidence" value="ECO:0007669"/>
    <property type="project" value="UniProtKB-KW"/>
</dbReference>
<evidence type="ECO:0000256" key="7">
    <source>
        <dbReference type="SAM" id="MobiDB-lite"/>
    </source>
</evidence>
<evidence type="ECO:0000256" key="4">
    <source>
        <dbReference type="ARBA" id="ARBA00022771"/>
    </source>
</evidence>
<dbReference type="Pfam" id="PF00642">
    <property type="entry name" value="zf-CCCH"/>
    <property type="match status" value="1"/>
</dbReference>
<keyword evidence="1" id="KW-0808">Transferase</keyword>
<feature type="region of interest" description="Disordered" evidence="7">
    <location>
        <begin position="58"/>
        <end position="247"/>
    </location>
</feature>
<dbReference type="PANTHER" id="PTHR11224">
    <property type="entry name" value="MAKORIN-RELATED"/>
    <property type="match status" value="1"/>
</dbReference>
<feature type="compositionally biased region" description="Basic and acidic residues" evidence="7">
    <location>
        <begin position="209"/>
        <end position="234"/>
    </location>
</feature>
<gene>
    <name evidence="10" type="ORF">WJX84_010899</name>
</gene>
<dbReference type="SMART" id="SM00356">
    <property type="entry name" value="ZnF_C3H1"/>
    <property type="match status" value="4"/>
</dbReference>
<dbReference type="SMART" id="SM00184">
    <property type="entry name" value="RING"/>
    <property type="match status" value="1"/>
</dbReference>
<dbReference type="SUPFAM" id="SSF57850">
    <property type="entry name" value="RING/U-box"/>
    <property type="match status" value="1"/>
</dbReference>
<feature type="domain" description="C3H1-type" evidence="9">
    <location>
        <begin position="29"/>
        <end position="56"/>
    </location>
</feature>
<dbReference type="PROSITE" id="PS50089">
    <property type="entry name" value="ZF_RING_2"/>
    <property type="match status" value="1"/>
</dbReference>
<evidence type="ECO:0000313" key="10">
    <source>
        <dbReference type="EMBL" id="KAK9861331.1"/>
    </source>
</evidence>
<proteinExistence type="predicted"/>
<dbReference type="InterPro" id="IPR017907">
    <property type="entry name" value="Znf_RING_CS"/>
</dbReference>
<protein>
    <recommendedName>
        <fullName evidence="12">RING-type E3 ubiquitin transferase</fullName>
    </recommendedName>
</protein>
<feature type="compositionally biased region" description="Low complexity" evidence="7">
    <location>
        <begin position="104"/>
        <end position="120"/>
    </location>
</feature>
<evidence type="ECO:0008006" key="12">
    <source>
        <dbReference type="Google" id="ProtNLM"/>
    </source>
</evidence>
<keyword evidence="3" id="KW-0677">Repeat</keyword>
<evidence type="ECO:0000256" key="6">
    <source>
        <dbReference type="PROSITE-ProRule" id="PRU00723"/>
    </source>
</evidence>
<name>A0AAW1SXX1_9CHLO</name>
<evidence type="ECO:0000256" key="5">
    <source>
        <dbReference type="ARBA" id="ARBA00022833"/>
    </source>
</evidence>
<keyword evidence="4 6" id="KW-0863">Zinc-finger</keyword>
<feature type="domain" description="RING-type" evidence="8">
    <location>
        <begin position="332"/>
        <end position="389"/>
    </location>
</feature>
<dbReference type="InterPro" id="IPR041367">
    <property type="entry name" value="Znf-CCCH_4"/>
</dbReference>
<feature type="zinc finger region" description="C3H1-type" evidence="6">
    <location>
        <begin position="418"/>
        <end position="447"/>
    </location>
</feature>
<evidence type="ECO:0000259" key="9">
    <source>
        <dbReference type="PROSITE" id="PS50103"/>
    </source>
</evidence>
<dbReference type="Gene3D" id="3.30.40.10">
    <property type="entry name" value="Zinc/RING finger domain, C3HC4 (zinc finger)"/>
    <property type="match status" value="1"/>
</dbReference>
<dbReference type="SUPFAM" id="SSF90229">
    <property type="entry name" value="CCCH zinc finger"/>
    <property type="match status" value="1"/>
</dbReference>
<feature type="domain" description="C3H1-type" evidence="9">
    <location>
        <begin position="418"/>
        <end position="447"/>
    </location>
</feature>
<dbReference type="InterPro" id="IPR018957">
    <property type="entry name" value="Znf_C3HC4_RING-type"/>
</dbReference>
<keyword evidence="11" id="KW-1185">Reference proteome</keyword>